<feature type="region of interest" description="Disordered" evidence="1">
    <location>
        <begin position="23"/>
        <end position="127"/>
    </location>
</feature>
<proteinExistence type="predicted"/>
<feature type="compositionally biased region" description="Polar residues" evidence="1">
    <location>
        <begin position="55"/>
        <end position="84"/>
    </location>
</feature>
<name>A0A5E4M867_9HEMI</name>
<feature type="region of interest" description="Disordered" evidence="1">
    <location>
        <begin position="295"/>
        <end position="363"/>
    </location>
</feature>
<feature type="compositionally biased region" description="Polar residues" evidence="1">
    <location>
        <begin position="26"/>
        <end position="43"/>
    </location>
</feature>
<keyword evidence="2" id="KW-0732">Signal</keyword>
<dbReference type="Proteomes" id="UP000325440">
    <property type="component" value="Unassembled WGS sequence"/>
</dbReference>
<dbReference type="OrthoDB" id="6621791at2759"/>
<dbReference type="AlphaFoldDB" id="A0A5E4M867"/>
<reference evidence="3 4" key="1">
    <citation type="submission" date="2019-08" db="EMBL/GenBank/DDBJ databases">
        <authorList>
            <person name="Alioto T."/>
            <person name="Alioto T."/>
            <person name="Gomez Garrido J."/>
        </authorList>
    </citation>
    <scope>NUCLEOTIDE SEQUENCE [LARGE SCALE GENOMIC DNA]</scope>
</reference>
<feature type="chain" id="PRO_5022758891" evidence="2">
    <location>
        <begin position="17"/>
        <end position="380"/>
    </location>
</feature>
<protein>
    <submittedName>
        <fullName evidence="3">Uncharacterized protein</fullName>
    </submittedName>
</protein>
<organism evidence="3 4">
    <name type="scientific">Cinara cedri</name>
    <dbReference type="NCBI Taxonomy" id="506608"/>
    <lineage>
        <taxon>Eukaryota</taxon>
        <taxon>Metazoa</taxon>
        <taxon>Ecdysozoa</taxon>
        <taxon>Arthropoda</taxon>
        <taxon>Hexapoda</taxon>
        <taxon>Insecta</taxon>
        <taxon>Pterygota</taxon>
        <taxon>Neoptera</taxon>
        <taxon>Paraneoptera</taxon>
        <taxon>Hemiptera</taxon>
        <taxon>Sternorrhyncha</taxon>
        <taxon>Aphidomorpha</taxon>
        <taxon>Aphidoidea</taxon>
        <taxon>Aphididae</taxon>
        <taxon>Lachninae</taxon>
        <taxon>Cinara</taxon>
    </lineage>
</organism>
<evidence type="ECO:0000313" key="4">
    <source>
        <dbReference type="Proteomes" id="UP000325440"/>
    </source>
</evidence>
<feature type="compositionally biased region" description="Basic and acidic residues" evidence="1">
    <location>
        <begin position="94"/>
        <end position="127"/>
    </location>
</feature>
<evidence type="ECO:0000313" key="3">
    <source>
        <dbReference type="EMBL" id="VVC27007.1"/>
    </source>
</evidence>
<keyword evidence="4" id="KW-1185">Reference proteome</keyword>
<feature type="region of interest" description="Disordered" evidence="1">
    <location>
        <begin position="200"/>
        <end position="267"/>
    </location>
</feature>
<feature type="compositionally biased region" description="Basic residues" evidence="1">
    <location>
        <begin position="200"/>
        <end position="254"/>
    </location>
</feature>
<dbReference type="EMBL" id="CABPRJ010000056">
    <property type="protein sequence ID" value="VVC27007.1"/>
    <property type="molecule type" value="Genomic_DNA"/>
</dbReference>
<evidence type="ECO:0000256" key="2">
    <source>
        <dbReference type="SAM" id="SignalP"/>
    </source>
</evidence>
<sequence length="380" mass="43730">MCFQLTLFWLSALACGRQLNDEHTKQNSTDTSDSQAKSTNGPNAFSKRSYGFKSVENSYPNGYSSAESDTWMPTDSSKIRSQTIREPEIDEYGEPEKSKRPDGLEEMDSGERFIGDPEKVEVPKNDNGDSFEHVKRVKEVSIISLKPRELDKDLDPINEEQTDAPKKTARPMRDLSIIIRNRHLAPVLLTRRVPARIIPRRPFYHHRPQPHRPHAPVKPKHKPRCKPCGPKGHKKKHGHKPKKPKKKPKHKGHKGHNEHCHKPKKPHFKKLLYYAPMPTGTMYNYGSRMPPKLVKPSTGYDVKESPENEDVESETEKPFQQDVEDDMEEHRLDEMGEMNEPMSEIGESFDEEEPSESKLIKSVKNITDFESRFPKNKGKT</sequence>
<accession>A0A5E4M867</accession>
<feature type="signal peptide" evidence="2">
    <location>
        <begin position="1"/>
        <end position="16"/>
    </location>
</feature>
<evidence type="ECO:0000256" key="1">
    <source>
        <dbReference type="SAM" id="MobiDB-lite"/>
    </source>
</evidence>
<gene>
    <name evidence="3" type="ORF">CINCED_3A012860</name>
</gene>